<comment type="similarity">
    <text evidence="6">Belongs to the YabA family.</text>
</comment>
<comment type="subunit">
    <text evidence="6">Homotetramer. Interacts with both DnaA and DnaN, acting as a bridge between these two proteins.</text>
</comment>
<dbReference type="Proteomes" id="UP000228502">
    <property type="component" value="Unassembled WGS sequence"/>
</dbReference>
<dbReference type="PIRSF" id="PIRSF021439">
    <property type="entry name" value="DUF972"/>
    <property type="match status" value="1"/>
</dbReference>
<accession>A0A0N0LZS3</accession>
<dbReference type="EMBL" id="JACGQI010000022">
    <property type="protein sequence ID" value="MBF2230914.1"/>
    <property type="molecule type" value="Genomic_DNA"/>
</dbReference>
<reference evidence="10 11" key="1">
    <citation type="submission" date="2017-10" db="EMBL/GenBank/DDBJ databases">
        <title>genome sequences of Staph epi in chlorhexidine trial.</title>
        <authorList>
            <person name="Greninger A.L."/>
            <person name="Addetia A."/>
            <person name="Qin X."/>
            <person name="Zerr D."/>
        </authorList>
    </citation>
    <scope>NUCLEOTIDE SEQUENCE [LARGE SCALE GENOMIC DNA]</scope>
    <source>
        <strain evidence="10 11">SCH-17</strain>
    </source>
</reference>
<dbReference type="Proteomes" id="UP000648077">
    <property type="component" value="Unassembled WGS sequence"/>
</dbReference>
<organism evidence="8 12">
    <name type="scientific">Staphylococcus epidermidis</name>
    <dbReference type="NCBI Taxonomy" id="1282"/>
    <lineage>
        <taxon>Bacteria</taxon>
        <taxon>Bacillati</taxon>
        <taxon>Bacillota</taxon>
        <taxon>Bacilli</taxon>
        <taxon>Bacillales</taxon>
        <taxon>Staphylococcaceae</taxon>
        <taxon>Staphylococcus</taxon>
    </lineage>
</organism>
<dbReference type="GO" id="GO:0008270">
    <property type="term" value="F:zinc ion binding"/>
    <property type="evidence" value="ECO:0007669"/>
    <property type="project" value="UniProtKB-UniRule"/>
</dbReference>
<dbReference type="NCBIfam" id="NF009641">
    <property type="entry name" value="PRK13169.1-2"/>
    <property type="match status" value="1"/>
</dbReference>
<dbReference type="GO" id="GO:0006260">
    <property type="term" value="P:DNA replication"/>
    <property type="evidence" value="ECO:0007669"/>
    <property type="project" value="UniProtKB-KW"/>
</dbReference>
<dbReference type="AlphaFoldDB" id="A0A0N0LZS3"/>
<evidence type="ECO:0000313" key="10">
    <source>
        <dbReference type="EMBL" id="PIH09442.1"/>
    </source>
</evidence>
<evidence type="ECO:0000256" key="7">
    <source>
        <dbReference type="SAM" id="Coils"/>
    </source>
</evidence>
<feature type="binding site" evidence="6">
    <location>
        <position position="106"/>
    </location>
    <ligand>
        <name>Zn(2+)</name>
        <dbReference type="ChEBI" id="CHEBI:29105"/>
    </ligand>
</feature>
<name>A0A0N0LZS3_STAEP</name>
<proteinExistence type="inferred from homology"/>
<feature type="coiled-coil region" evidence="7">
    <location>
        <begin position="3"/>
        <end position="65"/>
    </location>
</feature>
<dbReference type="InterPro" id="IPR010377">
    <property type="entry name" value="YabA"/>
</dbReference>
<keyword evidence="1 6" id="KW-0963">Cytoplasm</keyword>
<comment type="function">
    <text evidence="6">Involved in control of chromosome replication initiation. Inhibits the cooperative binding of DnaA to the oriC region, thus negatively regulating initiation of chromosome replication. Inhibits the ability of DnaA-ATP to form a helix on DNA; does not disassemble preformed DnaA-DNA helices. Decreases the residence time of DnaA on the chromosome at its binding sites (oriC, replication forks and promoter-binding sites). Tethers DnaA to the replication machinery via the DNA polymerase beta sliding clamp subunit (dnaN). Associates with oriC and other DnaA targets on the chromosome in a DnaA-dependent manner.</text>
</comment>
<dbReference type="KEGG" id="seps:DP17_1544"/>
<dbReference type="EMBL" id="JADPYN010000024">
    <property type="protein sequence ID" value="MBF9304451.1"/>
    <property type="molecule type" value="Genomic_DNA"/>
</dbReference>
<evidence type="ECO:0000313" key="9">
    <source>
        <dbReference type="EMBL" id="MBF9304451.1"/>
    </source>
</evidence>
<dbReference type="HAMAP" id="MF_01159">
    <property type="entry name" value="YabA"/>
    <property type="match status" value="1"/>
</dbReference>
<gene>
    <name evidence="6 8" type="primary">yabA</name>
    <name evidence="10" type="ORF">CTJ08_11130</name>
    <name evidence="8" type="ORF">H3963_10840</name>
    <name evidence="9" type="ORF">I3V53_10275</name>
</gene>
<sequence>MNRNELFERLMKLEHHVEQLTTDMSELKDLTVELVEENVALQVENENLKRLMNKTEESVETHLDKDNYKHVKTPSPSKDNLAMLYREGFHICKGELFGKHRHGEDCLLCLNVLSD</sequence>
<dbReference type="GO" id="GO:0043590">
    <property type="term" value="C:bacterial nucleoid"/>
    <property type="evidence" value="ECO:0007669"/>
    <property type="project" value="UniProtKB-UniRule"/>
</dbReference>
<evidence type="ECO:0000313" key="11">
    <source>
        <dbReference type="Proteomes" id="UP000228502"/>
    </source>
</evidence>
<dbReference type="SUPFAM" id="SSF90257">
    <property type="entry name" value="Myosin rod fragments"/>
    <property type="match status" value="1"/>
</dbReference>
<evidence type="ECO:0000256" key="5">
    <source>
        <dbReference type="ARBA" id="ARBA00022880"/>
    </source>
</evidence>
<comment type="caution">
    <text evidence="8">The sequence shown here is derived from an EMBL/GenBank/DDBJ whole genome shotgun (WGS) entry which is preliminary data.</text>
</comment>
<keyword evidence="7" id="KW-0175">Coiled coil</keyword>
<keyword evidence="2 6" id="KW-0235">DNA replication</keyword>
<evidence type="ECO:0000313" key="12">
    <source>
        <dbReference type="Proteomes" id="UP000648077"/>
    </source>
</evidence>
<reference evidence="9" key="3">
    <citation type="submission" date="2020-11" db="EMBL/GenBank/DDBJ databases">
        <title>Molecular epidemiology and genomic profiles of multidrug-resistant bacteria collected from clinical sources in South Africa.</title>
        <authorList>
            <person name="Asante J."/>
            <person name="Amoako D.G."/>
        </authorList>
    </citation>
    <scope>NUCLEOTIDE SEQUENCE</scope>
    <source>
        <strain evidence="9">C68</strain>
    </source>
</reference>
<keyword evidence="4 6" id="KW-0862">Zinc</keyword>
<evidence type="ECO:0000313" key="8">
    <source>
        <dbReference type="EMBL" id="MBF2230914.1"/>
    </source>
</evidence>
<dbReference type="SMR" id="A0A0N0LZS3"/>
<feature type="binding site" evidence="6">
    <location>
        <position position="92"/>
    </location>
    <ligand>
        <name>Zn(2+)</name>
        <dbReference type="ChEBI" id="CHEBI:29105"/>
    </ligand>
</feature>
<evidence type="ECO:0000256" key="2">
    <source>
        <dbReference type="ARBA" id="ARBA00022705"/>
    </source>
</evidence>
<comment type="subcellular location">
    <subcellularLocation>
        <location evidence="6">Cytoplasm</location>
        <location evidence="6">Nucleoid</location>
    </subcellularLocation>
    <text evidence="6">Localizes in tight foci, which correspond to the replisome at mid-cell throughout the cell cycle.</text>
</comment>
<dbReference type="GeneID" id="50019603"/>
<dbReference type="RefSeq" id="WP_001832238.1">
    <property type="nucleotide sequence ID" value="NZ_AP019721.1"/>
</dbReference>
<comment type="cofactor">
    <cofactor evidence="6">
        <name>Zn(2+)</name>
        <dbReference type="ChEBI" id="CHEBI:29105"/>
    </cofactor>
    <text evidence="6">Binds 1 zinc ion per subunit.</text>
</comment>
<evidence type="ECO:0000256" key="3">
    <source>
        <dbReference type="ARBA" id="ARBA00022723"/>
    </source>
</evidence>
<dbReference type="Pfam" id="PF06156">
    <property type="entry name" value="YabA"/>
    <property type="match status" value="1"/>
</dbReference>
<keyword evidence="3 6" id="KW-0479">Metal-binding</keyword>
<evidence type="ECO:0000256" key="4">
    <source>
        <dbReference type="ARBA" id="ARBA00022833"/>
    </source>
</evidence>
<dbReference type="GO" id="GO:0008156">
    <property type="term" value="P:negative regulation of DNA replication"/>
    <property type="evidence" value="ECO:0007669"/>
    <property type="project" value="UniProtKB-UniRule"/>
</dbReference>
<evidence type="ECO:0000256" key="6">
    <source>
        <dbReference type="HAMAP-Rule" id="MF_01159"/>
    </source>
</evidence>
<dbReference type="EMBL" id="PEJG01000016">
    <property type="protein sequence ID" value="PIH09442.1"/>
    <property type="molecule type" value="Genomic_DNA"/>
</dbReference>
<dbReference type="Proteomes" id="UP000622362">
    <property type="component" value="Unassembled WGS sequence"/>
</dbReference>
<evidence type="ECO:0000256" key="1">
    <source>
        <dbReference type="ARBA" id="ARBA00022490"/>
    </source>
</evidence>
<protein>
    <recommendedName>
        <fullName evidence="6">Replication initiation control protein YabA</fullName>
    </recommendedName>
</protein>
<reference evidence="8" key="2">
    <citation type="submission" date="2020-08" db="EMBL/GenBank/DDBJ databases">
        <title>Changes in the skin microbiome associated with squamous cell carcinoma in transplant recipients.</title>
        <authorList>
            <person name="Zaugg J."/>
            <person name="Krueger A."/>
            <person name="Lachner N."/>
        </authorList>
    </citation>
    <scope>NUCLEOTIDE SEQUENCE</scope>
    <source>
        <strain evidence="8">R5988</strain>
    </source>
</reference>
<dbReference type="OrthoDB" id="2112130at2"/>
<feature type="binding site" evidence="6">
    <location>
        <position position="109"/>
    </location>
    <ligand>
        <name>Zn(2+)</name>
        <dbReference type="ChEBI" id="CHEBI:29105"/>
    </ligand>
</feature>
<keyword evidence="5 6" id="KW-0236">DNA replication inhibitor</keyword>
<feature type="binding site" evidence="6">
    <location>
        <position position="90"/>
    </location>
    <ligand>
        <name>Zn(2+)</name>
        <dbReference type="ChEBI" id="CHEBI:29105"/>
    </ligand>
</feature>